<comment type="caution">
    <text evidence="1">The sequence shown here is derived from an EMBL/GenBank/DDBJ whole genome shotgun (WGS) entry which is preliminary data.</text>
</comment>
<dbReference type="Proteomes" id="UP001060085">
    <property type="component" value="Linkage Group LG02"/>
</dbReference>
<keyword evidence="2" id="KW-1185">Reference proteome</keyword>
<accession>A0ACC0BYP5</accession>
<dbReference type="EMBL" id="CM044702">
    <property type="protein sequence ID" value="KAI5677806.1"/>
    <property type="molecule type" value="Genomic_DNA"/>
</dbReference>
<sequence length="184" mass="20197">MHPNQNEFQKPSYGNPSTAATGIPMAPYATFNQPPSHFQTTSTTGTPGYWSTGLFDCTSDVHNCCITCWCPCITFGQIADIVDKGDTPCAKSGGLYALISLLSGFGCMYSCLYRNKMRQQYNLPEQPCGDCLVHFCCETCSLCQEYRELKDRGFDMSIGWHGNMQKQNGGITMAPPSGGGMSRY</sequence>
<protein>
    <submittedName>
        <fullName evidence="1">Uncharacterized protein</fullName>
    </submittedName>
</protein>
<gene>
    <name evidence="1" type="ORF">M9H77_08756</name>
</gene>
<name>A0ACC0BYP5_CATRO</name>
<evidence type="ECO:0000313" key="1">
    <source>
        <dbReference type="EMBL" id="KAI5677806.1"/>
    </source>
</evidence>
<evidence type="ECO:0000313" key="2">
    <source>
        <dbReference type="Proteomes" id="UP001060085"/>
    </source>
</evidence>
<reference evidence="2" key="1">
    <citation type="journal article" date="2023" name="Nat. Plants">
        <title>Single-cell RNA sequencing provides a high-resolution roadmap for understanding the multicellular compartmentation of specialized metabolism.</title>
        <authorList>
            <person name="Sun S."/>
            <person name="Shen X."/>
            <person name="Li Y."/>
            <person name="Li Y."/>
            <person name="Wang S."/>
            <person name="Li R."/>
            <person name="Zhang H."/>
            <person name="Shen G."/>
            <person name="Guo B."/>
            <person name="Wei J."/>
            <person name="Xu J."/>
            <person name="St-Pierre B."/>
            <person name="Chen S."/>
            <person name="Sun C."/>
        </authorList>
    </citation>
    <scope>NUCLEOTIDE SEQUENCE [LARGE SCALE GENOMIC DNA]</scope>
</reference>
<organism evidence="1 2">
    <name type="scientific">Catharanthus roseus</name>
    <name type="common">Madagascar periwinkle</name>
    <name type="synonym">Vinca rosea</name>
    <dbReference type="NCBI Taxonomy" id="4058"/>
    <lineage>
        <taxon>Eukaryota</taxon>
        <taxon>Viridiplantae</taxon>
        <taxon>Streptophyta</taxon>
        <taxon>Embryophyta</taxon>
        <taxon>Tracheophyta</taxon>
        <taxon>Spermatophyta</taxon>
        <taxon>Magnoliopsida</taxon>
        <taxon>eudicotyledons</taxon>
        <taxon>Gunneridae</taxon>
        <taxon>Pentapetalae</taxon>
        <taxon>asterids</taxon>
        <taxon>lamiids</taxon>
        <taxon>Gentianales</taxon>
        <taxon>Apocynaceae</taxon>
        <taxon>Rauvolfioideae</taxon>
        <taxon>Vinceae</taxon>
        <taxon>Catharanthinae</taxon>
        <taxon>Catharanthus</taxon>
    </lineage>
</organism>
<proteinExistence type="predicted"/>